<sequence>MPALRPMFSLLAAALALAAGTGAQAQLAVPIVVAPEHGASPADGRWRGSGGAAATLSSGNTDGAAVSLNIDAVRATRRDRVTLGGTLNYGRSEVDGERETTADRWSASGRYDYNLGPHAFVYGRALIESDRVVELDRRDSVDAGLGWKLVDDEDTSFSVFSGLGRVVDRYTEEQSFDGRRGSRFARTTLALGEESSHRLTPTVELRQRLDVAPSISGDRTTLLRFSGTLAVALNSTLSLTVTLSDQFNSEPPDGVRRNDLTLFTGLNLKFGPSPAP</sequence>
<comment type="caution">
    <text evidence="2">The sequence shown here is derived from an EMBL/GenBank/DDBJ whole genome shotgun (WGS) entry which is preliminary data.</text>
</comment>
<evidence type="ECO:0000313" key="3">
    <source>
        <dbReference type="Proteomes" id="UP000802098"/>
    </source>
</evidence>
<organism evidence="2 3">
    <name type="scientific">Rubrivivax benzoatilyticus</name>
    <dbReference type="NCBI Taxonomy" id="316997"/>
    <lineage>
        <taxon>Bacteria</taxon>
        <taxon>Pseudomonadati</taxon>
        <taxon>Pseudomonadota</taxon>
        <taxon>Betaproteobacteria</taxon>
        <taxon>Burkholderiales</taxon>
        <taxon>Sphaerotilaceae</taxon>
        <taxon>Rubrivivax</taxon>
    </lineage>
</organism>
<evidence type="ECO:0000313" key="2">
    <source>
        <dbReference type="EMBL" id="NHK97343.1"/>
    </source>
</evidence>
<reference evidence="2 3" key="1">
    <citation type="submission" date="2020-03" db="EMBL/GenBank/DDBJ databases">
        <title>Rubrivivax benzoatilyticus JA2 (sequenced after 10 years sub-culturing).</title>
        <authorList>
            <person name="Gupta D."/>
            <person name="Chintalapati S."/>
            <person name="Chintalapati V.R."/>
        </authorList>
    </citation>
    <scope>NUCLEOTIDE SEQUENCE [LARGE SCALE GENOMIC DNA]</scope>
    <source>
        <strain evidence="2 3">JA2-Mal</strain>
    </source>
</reference>
<dbReference type="RefSeq" id="WP_138938772.1">
    <property type="nucleotide sequence ID" value="NZ_JAAOCD010000001.1"/>
</dbReference>
<dbReference type="Proteomes" id="UP000802098">
    <property type="component" value="Unassembled WGS sequence"/>
</dbReference>
<protein>
    <submittedName>
        <fullName evidence="2">DUF481 domain-containing protein</fullName>
    </submittedName>
</protein>
<proteinExistence type="predicted"/>
<keyword evidence="3" id="KW-1185">Reference proteome</keyword>
<dbReference type="Pfam" id="PF04338">
    <property type="entry name" value="DUF481"/>
    <property type="match status" value="1"/>
</dbReference>
<gene>
    <name evidence="2" type="ORF">G7087_03040</name>
</gene>
<keyword evidence="1" id="KW-0732">Signal</keyword>
<feature type="chain" id="PRO_5046993352" evidence="1">
    <location>
        <begin position="26"/>
        <end position="276"/>
    </location>
</feature>
<name>A0ABX0HQK3_9BURK</name>
<dbReference type="EMBL" id="JAAOCD010000001">
    <property type="protein sequence ID" value="NHK97343.1"/>
    <property type="molecule type" value="Genomic_DNA"/>
</dbReference>
<feature type="signal peptide" evidence="1">
    <location>
        <begin position="1"/>
        <end position="25"/>
    </location>
</feature>
<evidence type="ECO:0000256" key="1">
    <source>
        <dbReference type="SAM" id="SignalP"/>
    </source>
</evidence>
<dbReference type="InterPro" id="IPR007433">
    <property type="entry name" value="DUF481"/>
</dbReference>
<accession>A0ABX0HQK3</accession>